<evidence type="ECO:0000256" key="1">
    <source>
        <dbReference type="SAM" id="MobiDB-lite"/>
    </source>
</evidence>
<feature type="transmembrane region" description="Helical" evidence="2">
    <location>
        <begin position="272"/>
        <end position="296"/>
    </location>
</feature>
<evidence type="ECO:0000313" key="3">
    <source>
        <dbReference type="EMBL" id="TCM61447.1"/>
    </source>
</evidence>
<evidence type="ECO:0000256" key="2">
    <source>
        <dbReference type="SAM" id="Phobius"/>
    </source>
</evidence>
<sequence length="304" mass="33813">MNNKYLVAILACLILSGCTKKAEDRAEPAAANDAAAVATQQSETAQTAADNAAAEPNTTPVTEQKPDSILNAAVNAVELGRRMVREAQVDFNAQDVVKTGLAIEKLTLEAGGFVELKNIDFRVIDADQQKIADGKIKIFEKVSPQADMVVRVPSEKAAVFVNALLPMMYFLNQQQYSAKRFELKLLEEKISQSQTVPSTTRNAQQNEIARLTQLEVQDRVNYSTIAIRINQPTLVRERIDIDINAVANLNGDGFWTRAWNALQSGWQFVLDLLVFLITIWPLYLVIIIGGLLFKLIQPIIRRFK</sequence>
<organism evidence="3 4">
    <name type="scientific">Acinetobacter calcoaceticus</name>
    <dbReference type="NCBI Taxonomy" id="471"/>
    <lineage>
        <taxon>Bacteria</taxon>
        <taxon>Pseudomonadati</taxon>
        <taxon>Pseudomonadota</taxon>
        <taxon>Gammaproteobacteria</taxon>
        <taxon>Moraxellales</taxon>
        <taxon>Moraxellaceae</taxon>
        <taxon>Acinetobacter</taxon>
        <taxon>Acinetobacter calcoaceticus/baumannii complex</taxon>
    </lineage>
</organism>
<feature type="region of interest" description="Disordered" evidence="1">
    <location>
        <begin position="33"/>
        <end position="64"/>
    </location>
</feature>
<dbReference type="PROSITE" id="PS51257">
    <property type="entry name" value="PROKAR_LIPOPROTEIN"/>
    <property type="match status" value="1"/>
</dbReference>
<keyword evidence="4" id="KW-1185">Reference proteome</keyword>
<feature type="compositionally biased region" description="Low complexity" evidence="1">
    <location>
        <begin position="33"/>
        <end position="60"/>
    </location>
</feature>
<evidence type="ECO:0000313" key="4">
    <source>
        <dbReference type="Proteomes" id="UP000294963"/>
    </source>
</evidence>
<gene>
    <name evidence="3" type="ORF">EC844_12845</name>
</gene>
<proteinExistence type="predicted"/>
<dbReference type="AlphaFoldDB" id="A0A4R1XCC7"/>
<reference evidence="3 4" key="1">
    <citation type="submission" date="2019-03" db="EMBL/GenBank/DDBJ databases">
        <title>Genomic analyses of the natural microbiome of Caenorhabditis elegans.</title>
        <authorList>
            <person name="Samuel B."/>
        </authorList>
    </citation>
    <scope>NUCLEOTIDE SEQUENCE [LARGE SCALE GENOMIC DNA]</scope>
    <source>
        <strain evidence="3 4">JUb89</strain>
    </source>
</reference>
<keyword evidence="2" id="KW-0472">Membrane</keyword>
<keyword evidence="2" id="KW-1133">Transmembrane helix</keyword>
<keyword evidence="2" id="KW-0812">Transmembrane</keyword>
<name>A0A4R1XCC7_ACICA</name>
<dbReference type="Proteomes" id="UP000294963">
    <property type="component" value="Unassembled WGS sequence"/>
</dbReference>
<accession>A0A4R1XCC7</accession>
<dbReference type="EMBL" id="SLVJ01000028">
    <property type="protein sequence ID" value="TCM61447.1"/>
    <property type="molecule type" value="Genomic_DNA"/>
</dbReference>
<comment type="caution">
    <text evidence="3">The sequence shown here is derived from an EMBL/GenBank/DDBJ whole genome shotgun (WGS) entry which is preliminary data.</text>
</comment>
<protein>
    <submittedName>
        <fullName evidence="3">Uncharacterized protein DUF4349</fullName>
    </submittedName>
</protein>
<dbReference type="OrthoDB" id="6712586at2"/>